<keyword evidence="1" id="KW-0472">Membrane</keyword>
<comment type="caution">
    <text evidence="2">The sequence shown here is derived from an EMBL/GenBank/DDBJ whole genome shotgun (WGS) entry which is preliminary data.</text>
</comment>
<protein>
    <submittedName>
        <fullName evidence="2">Uncharacterized protein</fullName>
    </submittedName>
</protein>
<accession>A0A0F9JNA2</accession>
<proteinExistence type="predicted"/>
<dbReference type="AlphaFoldDB" id="A0A0F9JNA2"/>
<keyword evidence="1" id="KW-1133">Transmembrane helix</keyword>
<gene>
    <name evidence="2" type="ORF">LCGC14_1432230</name>
</gene>
<organism evidence="2">
    <name type="scientific">marine sediment metagenome</name>
    <dbReference type="NCBI Taxonomy" id="412755"/>
    <lineage>
        <taxon>unclassified sequences</taxon>
        <taxon>metagenomes</taxon>
        <taxon>ecological metagenomes</taxon>
    </lineage>
</organism>
<feature type="transmembrane region" description="Helical" evidence="1">
    <location>
        <begin position="50"/>
        <end position="71"/>
    </location>
</feature>
<evidence type="ECO:0000256" key="1">
    <source>
        <dbReference type="SAM" id="Phobius"/>
    </source>
</evidence>
<sequence length="79" mass="8572">MEQRDRDLLQETHDGMLELTTVLLGKNGDPGLIGDLREVKASHYKLRQRFYIFVGIIAGSGILTGAGFGIAELVQALSG</sequence>
<keyword evidence="1" id="KW-0812">Transmembrane</keyword>
<dbReference type="EMBL" id="LAZR01009670">
    <property type="protein sequence ID" value="KKM71284.1"/>
    <property type="molecule type" value="Genomic_DNA"/>
</dbReference>
<name>A0A0F9JNA2_9ZZZZ</name>
<reference evidence="2" key="1">
    <citation type="journal article" date="2015" name="Nature">
        <title>Complex archaea that bridge the gap between prokaryotes and eukaryotes.</title>
        <authorList>
            <person name="Spang A."/>
            <person name="Saw J.H."/>
            <person name="Jorgensen S.L."/>
            <person name="Zaremba-Niedzwiedzka K."/>
            <person name="Martijn J."/>
            <person name="Lind A.E."/>
            <person name="van Eijk R."/>
            <person name="Schleper C."/>
            <person name="Guy L."/>
            <person name="Ettema T.J."/>
        </authorList>
    </citation>
    <scope>NUCLEOTIDE SEQUENCE</scope>
</reference>
<evidence type="ECO:0000313" key="2">
    <source>
        <dbReference type="EMBL" id="KKM71284.1"/>
    </source>
</evidence>